<organism evidence="1 2">
    <name type="scientific">Candidatus Vagococcus giribetii</name>
    <dbReference type="NCBI Taxonomy" id="2230876"/>
    <lineage>
        <taxon>Bacteria</taxon>
        <taxon>Bacillati</taxon>
        <taxon>Bacillota</taxon>
        <taxon>Bacilli</taxon>
        <taxon>Lactobacillales</taxon>
        <taxon>Enterococcaceae</taxon>
        <taxon>Vagococcus</taxon>
    </lineage>
</organism>
<proteinExistence type="predicted"/>
<name>A0ABS3HP67_9ENTE</name>
<reference evidence="1 2" key="1">
    <citation type="submission" date="2021-03" db="EMBL/GenBank/DDBJ databases">
        <title>Enterococcal diversity collection.</title>
        <authorList>
            <person name="Gilmore M.S."/>
            <person name="Schwartzman J."/>
            <person name="Van Tyne D."/>
            <person name="Martin M."/>
            <person name="Earl A.M."/>
            <person name="Manson A.L."/>
            <person name="Straub T."/>
            <person name="Salamzade R."/>
            <person name="Saavedra J."/>
            <person name="Lebreton F."/>
            <person name="Prichula J."/>
            <person name="Schaufler K."/>
            <person name="Gaca A."/>
            <person name="Sgardioli B."/>
            <person name="Wagenaar J."/>
            <person name="Strong T."/>
        </authorList>
    </citation>
    <scope>NUCLEOTIDE SEQUENCE [LARGE SCALE GENOMIC DNA]</scope>
    <source>
        <strain evidence="1 2">DIV0080</strain>
    </source>
</reference>
<dbReference type="Proteomes" id="UP000664857">
    <property type="component" value="Unassembled WGS sequence"/>
</dbReference>
<accession>A0ABS3HP67</accession>
<sequence length="103" mass="11323">MKTSTKIGLGLSIATVAGVYVAVSLSEKVIKKVEHGRTRCKAKQMVNEKFNGNEKLLDVVDNLSDSELDSIGQVVKEIKDGREKVSTLGEKIKSNTEKFLEEL</sequence>
<dbReference type="RefSeq" id="WP_206964154.1">
    <property type="nucleotide sequence ID" value="NZ_JAFLVX010000002.1"/>
</dbReference>
<evidence type="ECO:0000313" key="2">
    <source>
        <dbReference type="Proteomes" id="UP000664857"/>
    </source>
</evidence>
<dbReference type="EMBL" id="JAFLVX010000002">
    <property type="protein sequence ID" value="MBO0475538.1"/>
    <property type="molecule type" value="Genomic_DNA"/>
</dbReference>
<gene>
    <name evidence="1" type="ORF">DOK76_00565</name>
</gene>
<protein>
    <recommendedName>
        <fullName evidence="3">YtxH domain-containing protein</fullName>
    </recommendedName>
</protein>
<evidence type="ECO:0000313" key="1">
    <source>
        <dbReference type="EMBL" id="MBO0475538.1"/>
    </source>
</evidence>
<comment type="caution">
    <text evidence="1">The sequence shown here is derived from an EMBL/GenBank/DDBJ whole genome shotgun (WGS) entry which is preliminary data.</text>
</comment>
<keyword evidence="2" id="KW-1185">Reference proteome</keyword>
<evidence type="ECO:0008006" key="3">
    <source>
        <dbReference type="Google" id="ProtNLM"/>
    </source>
</evidence>